<feature type="compositionally biased region" description="Low complexity" evidence="10">
    <location>
        <begin position="31"/>
        <end position="40"/>
    </location>
</feature>
<dbReference type="WBParaSite" id="maker-unitig_44861-snap-gene-0.2-mRNA-1">
    <property type="protein sequence ID" value="maker-unitig_44861-snap-gene-0.2-mRNA-1"/>
    <property type="gene ID" value="maker-unitig_44861-snap-gene-0.2"/>
</dbReference>
<dbReference type="GO" id="GO:0005737">
    <property type="term" value="C:cytoplasm"/>
    <property type="evidence" value="ECO:0007669"/>
    <property type="project" value="UniProtKB-SubCell"/>
</dbReference>
<dbReference type="SUPFAM" id="SSF50044">
    <property type="entry name" value="SH3-domain"/>
    <property type="match status" value="1"/>
</dbReference>
<keyword evidence="4" id="KW-0963">Cytoplasm</keyword>
<keyword evidence="9" id="KW-0829">Tyrosine-protein kinase</keyword>
<dbReference type="InterPro" id="IPR000719">
    <property type="entry name" value="Prot_kinase_dom"/>
</dbReference>
<proteinExistence type="predicted"/>
<dbReference type="InterPro" id="IPR011009">
    <property type="entry name" value="Kinase-like_dom_sf"/>
</dbReference>
<feature type="region of interest" description="Disordered" evidence="10">
    <location>
        <begin position="1"/>
        <end position="42"/>
    </location>
</feature>
<dbReference type="InterPro" id="IPR036028">
    <property type="entry name" value="SH3-like_dom_sf"/>
</dbReference>
<dbReference type="Gene3D" id="2.30.30.40">
    <property type="entry name" value="SH3 Domains"/>
    <property type="match status" value="1"/>
</dbReference>
<comment type="subcellular location">
    <subcellularLocation>
        <location evidence="1">Cytoplasm</location>
    </subcellularLocation>
</comment>
<reference evidence="13" key="1">
    <citation type="submission" date="2016-11" db="UniProtKB">
        <authorList>
            <consortium name="WormBaseParasite"/>
        </authorList>
    </citation>
    <scope>IDENTIFICATION</scope>
</reference>
<keyword evidence="12" id="KW-1185">Reference proteome</keyword>
<dbReference type="AlphaFoldDB" id="A0A1I8FRY7"/>
<evidence type="ECO:0000256" key="3">
    <source>
        <dbReference type="ARBA" id="ARBA00022443"/>
    </source>
</evidence>
<sequence>ATAASPTGDTAAAAVPNSSPSSVRQRRSPQHRSSQQRPASAVVLRQVDTEGQTTKAWLARLLAERWRHAAKKQKQQQQQGLIDRLRLSSKARCPLSRPAAAPAAAVEAPANLELLLPSAAAVSAPAPAGGAAGGAAGLAPMAPALSSGEQLMCLISSKSVYTYSKLGSGQFADVMKRRLGDPVWRQNCRVAVKIFTRPKKRRQHGSGRLRAVSGMAYLESRRCVHRDLACRNLLLASRALVKIGDFGLMRLLPANHECYTMGRAEHCALRLPWPRPNQSKCWPLDDSMKADRLGCEEGDKILVLDGRPENFWWHGQNQRTSEVGWFPARLGQHGKAAGSRDISRPIKNSFIHTGHGGMNQDTWASAGSY</sequence>
<evidence type="ECO:0000259" key="11">
    <source>
        <dbReference type="PROSITE" id="PS50011"/>
    </source>
</evidence>
<dbReference type="Gene3D" id="4.10.680.10">
    <property type="entry name" value="Cdc42-like binding domain"/>
    <property type="match status" value="1"/>
</dbReference>
<keyword evidence="7" id="KW-0418">Kinase</keyword>
<dbReference type="PANTHER" id="PTHR24418">
    <property type="entry name" value="TYROSINE-PROTEIN KINASE"/>
    <property type="match status" value="1"/>
</dbReference>
<dbReference type="InterPro" id="IPR001245">
    <property type="entry name" value="Ser-Thr/Tyr_kinase_cat_dom"/>
</dbReference>
<dbReference type="InterPro" id="IPR008266">
    <property type="entry name" value="Tyr_kinase_AS"/>
</dbReference>
<dbReference type="SUPFAM" id="SSF56112">
    <property type="entry name" value="Protein kinase-like (PK-like)"/>
    <property type="match status" value="1"/>
</dbReference>
<evidence type="ECO:0000256" key="7">
    <source>
        <dbReference type="ARBA" id="ARBA00022777"/>
    </source>
</evidence>
<keyword evidence="8" id="KW-0067">ATP-binding</keyword>
<evidence type="ECO:0000256" key="2">
    <source>
        <dbReference type="ARBA" id="ARBA00011903"/>
    </source>
</evidence>
<dbReference type="InterPro" id="IPR037085">
    <property type="entry name" value="Cdc42-bd-like_dom_sf"/>
</dbReference>
<dbReference type="Proteomes" id="UP000095280">
    <property type="component" value="Unplaced"/>
</dbReference>
<evidence type="ECO:0000256" key="5">
    <source>
        <dbReference type="ARBA" id="ARBA00022679"/>
    </source>
</evidence>
<evidence type="ECO:0000256" key="1">
    <source>
        <dbReference type="ARBA" id="ARBA00004496"/>
    </source>
</evidence>
<evidence type="ECO:0000313" key="13">
    <source>
        <dbReference type="WBParaSite" id="maker-unitig_44861-snap-gene-0.2-mRNA-1"/>
    </source>
</evidence>
<evidence type="ECO:0000313" key="12">
    <source>
        <dbReference type="Proteomes" id="UP000095280"/>
    </source>
</evidence>
<evidence type="ECO:0000256" key="6">
    <source>
        <dbReference type="ARBA" id="ARBA00022741"/>
    </source>
</evidence>
<evidence type="ECO:0000256" key="4">
    <source>
        <dbReference type="ARBA" id="ARBA00022490"/>
    </source>
</evidence>
<dbReference type="GO" id="GO:0005524">
    <property type="term" value="F:ATP binding"/>
    <property type="evidence" value="ECO:0007669"/>
    <property type="project" value="UniProtKB-KW"/>
</dbReference>
<dbReference type="GO" id="GO:0004715">
    <property type="term" value="F:non-membrane spanning protein tyrosine kinase activity"/>
    <property type="evidence" value="ECO:0007669"/>
    <property type="project" value="UniProtKB-EC"/>
</dbReference>
<keyword evidence="6" id="KW-0547">Nucleotide-binding</keyword>
<protein>
    <recommendedName>
        <fullName evidence="2">non-specific protein-tyrosine kinase</fullName>
        <ecNumber evidence="2">2.7.10.2</ecNumber>
    </recommendedName>
</protein>
<dbReference type="InterPro" id="IPR001452">
    <property type="entry name" value="SH3_domain"/>
</dbReference>
<dbReference type="SMART" id="SM00219">
    <property type="entry name" value="TyrKc"/>
    <property type="match status" value="1"/>
</dbReference>
<dbReference type="InterPro" id="IPR050198">
    <property type="entry name" value="Non-receptor_tyrosine_kinases"/>
</dbReference>
<dbReference type="PROSITE" id="PS00109">
    <property type="entry name" value="PROTEIN_KINASE_TYR"/>
    <property type="match status" value="1"/>
</dbReference>
<evidence type="ECO:0000256" key="10">
    <source>
        <dbReference type="SAM" id="MobiDB-lite"/>
    </source>
</evidence>
<keyword evidence="3" id="KW-0728">SH3 domain</keyword>
<name>A0A1I8FRY7_9PLAT</name>
<keyword evidence="5" id="KW-0808">Transferase</keyword>
<dbReference type="InterPro" id="IPR015116">
    <property type="entry name" value="Cdc42-bd-like"/>
</dbReference>
<dbReference type="PROSITE" id="PS50011">
    <property type="entry name" value="PROTEIN_KINASE_DOM"/>
    <property type="match status" value="1"/>
</dbReference>
<evidence type="ECO:0000256" key="8">
    <source>
        <dbReference type="ARBA" id="ARBA00022840"/>
    </source>
</evidence>
<dbReference type="EC" id="2.7.10.2" evidence="2"/>
<dbReference type="InterPro" id="IPR020635">
    <property type="entry name" value="Tyr_kinase_cat_dom"/>
</dbReference>
<dbReference type="Pfam" id="PF00018">
    <property type="entry name" value="SH3_1"/>
    <property type="match status" value="1"/>
</dbReference>
<organism evidence="12 13">
    <name type="scientific">Macrostomum lignano</name>
    <dbReference type="NCBI Taxonomy" id="282301"/>
    <lineage>
        <taxon>Eukaryota</taxon>
        <taxon>Metazoa</taxon>
        <taxon>Spiralia</taxon>
        <taxon>Lophotrochozoa</taxon>
        <taxon>Platyhelminthes</taxon>
        <taxon>Rhabditophora</taxon>
        <taxon>Macrostomorpha</taxon>
        <taxon>Macrostomida</taxon>
        <taxon>Macrostomidae</taxon>
        <taxon>Macrostomum</taxon>
    </lineage>
</organism>
<accession>A0A1I8FRY7</accession>
<feature type="compositionally biased region" description="Low complexity" evidence="10">
    <location>
        <begin position="1"/>
        <end position="23"/>
    </location>
</feature>
<dbReference type="Pfam" id="PF09027">
    <property type="entry name" value="GTPase_binding"/>
    <property type="match status" value="1"/>
</dbReference>
<feature type="domain" description="Protein kinase" evidence="11">
    <location>
        <begin position="42"/>
        <end position="369"/>
    </location>
</feature>
<dbReference type="Gene3D" id="1.10.510.10">
    <property type="entry name" value="Transferase(Phosphotransferase) domain 1"/>
    <property type="match status" value="1"/>
</dbReference>
<evidence type="ECO:0000256" key="9">
    <source>
        <dbReference type="ARBA" id="ARBA00023137"/>
    </source>
</evidence>
<dbReference type="Pfam" id="PF07714">
    <property type="entry name" value="PK_Tyr_Ser-Thr"/>
    <property type="match status" value="1"/>
</dbReference>